<dbReference type="PANTHER" id="PTHR23419">
    <property type="entry name" value="DIVALENT CATION TOLERANCE CUTA-RELATED"/>
    <property type="match status" value="1"/>
</dbReference>
<dbReference type="InterPro" id="IPR004323">
    <property type="entry name" value="Ion_tolerance_CutA"/>
</dbReference>
<keyword evidence="3" id="KW-1185">Reference proteome</keyword>
<evidence type="ECO:0000313" key="3">
    <source>
        <dbReference type="Proteomes" id="UP001497392"/>
    </source>
</evidence>
<evidence type="ECO:0000256" key="1">
    <source>
        <dbReference type="ARBA" id="ARBA00010169"/>
    </source>
</evidence>
<organism evidence="2 3">
    <name type="scientific">Coccomyxa viridis</name>
    <dbReference type="NCBI Taxonomy" id="1274662"/>
    <lineage>
        <taxon>Eukaryota</taxon>
        <taxon>Viridiplantae</taxon>
        <taxon>Chlorophyta</taxon>
        <taxon>core chlorophytes</taxon>
        <taxon>Trebouxiophyceae</taxon>
        <taxon>Trebouxiophyceae incertae sedis</taxon>
        <taxon>Coccomyxaceae</taxon>
        <taxon>Coccomyxa</taxon>
    </lineage>
</organism>
<sequence>MILQRCLTATILGHSRAINKHWSPSFQLFGRVPTLCDKRRAGHLGSPLHKAVRMASSTAESGDTGAVTVFVTVPSEEFGEEIAGLLVNPEARLAACVNIIPGLKSIYWWDGKVQKDEELLLVMKTQTVLLQQLVEAVKKHHPYDEPEVISLPITGGSSTYIKWIHDSTGGS</sequence>
<comment type="caution">
    <text evidence="2">The sequence shown here is derived from an EMBL/GenBank/DDBJ whole genome shotgun (WGS) entry which is preliminary data.</text>
</comment>
<dbReference type="InterPro" id="IPR015867">
    <property type="entry name" value="N-reg_PII/ATP_PRibTrfase_C"/>
</dbReference>
<comment type="similarity">
    <text evidence="1">Belongs to the CutA family.</text>
</comment>
<dbReference type="EMBL" id="CAXHTA020000002">
    <property type="protein sequence ID" value="CAL5219192.1"/>
    <property type="molecule type" value="Genomic_DNA"/>
</dbReference>
<accession>A0ABP1FNT6</accession>
<dbReference type="Gene3D" id="3.30.70.120">
    <property type="match status" value="1"/>
</dbReference>
<dbReference type="SUPFAM" id="SSF54913">
    <property type="entry name" value="GlnB-like"/>
    <property type="match status" value="1"/>
</dbReference>
<reference evidence="2 3" key="1">
    <citation type="submission" date="2024-06" db="EMBL/GenBank/DDBJ databases">
        <authorList>
            <person name="Kraege A."/>
            <person name="Thomma B."/>
        </authorList>
    </citation>
    <scope>NUCLEOTIDE SEQUENCE [LARGE SCALE GENOMIC DNA]</scope>
</reference>
<gene>
    <name evidence="2" type="primary">g978</name>
    <name evidence="2" type="ORF">VP750_LOCUS851</name>
</gene>
<evidence type="ECO:0000313" key="2">
    <source>
        <dbReference type="EMBL" id="CAL5219192.1"/>
    </source>
</evidence>
<dbReference type="InterPro" id="IPR011322">
    <property type="entry name" value="N-reg_PII-like_a/b"/>
</dbReference>
<proteinExistence type="inferred from homology"/>
<name>A0ABP1FNT6_9CHLO</name>
<dbReference type="PANTHER" id="PTHR23419:SF8">
    <property type="entry name" value="FI09726P"/>
    <property type="match status" value="1"/>
</dbReference>
<protein>
    <submittedName>
        <fullName evidence="2">G978 protein</fullName>
    </submittedName>
</protein>
<dbReference type="Pfam" id="PF03091">
    <property type="entry name" value="CutA1"/>
    <property type="match status" value="1"/>
</dbReference>
<dbReference type="Proteomes" id="UP001497392">
    <property type="component" value="Unassembled WGS sequence"/>
</dbReference>